<dbReference type="GO" id="GO:0003756">
    <property type="term" value="F:protein disulfide isomerase activity"/>
    <property type="evidence" value="ECO:0007669"/>
    <property type="project" value="TreeGrafter"/>
</dbReference>
<proteinExistence type="predicted"/>
<dbReference type="PANTHER" id="PTHR45672">
    <property type="entry name" value="PROTEIN DISULFIDE-ISOMERASE C17H9.14C-RELATED"/>
    <property type="match status" value="1"/>
</dbReference>
<feature type="domain" description="Thioredoxin" evidence="3">
    <location>
        <begin position="33"/>
        <end position="157"/>
    </location>
</feature>
<dbReference type="EMBL" id="LR877147">
    <property type="protein sequence ID" value="CAD2214516.1"/>
    <property type="molecule type" value="Genomic_DNA"/>
</dbReference>
<dbReference type="SUPFAM" id="SSF52833">
    <property type="entry name" value="Thioredoxin-like"/>
    <property type="match status" value="1"/>
</dbReference>
<keyword evidence="1" id="KW-1133">Transmembrane helix</keyword>
<evidence type="ECO:0000256" key="2">
    <source>
        <dbReference type="SAM" id="SignalP"/>
    </source>
</evidence>
<keyword evidence="5" id="KW-1185">Reference proteome</keyword>
<organism evidence="4 5">
    <name type="scientific">Angomonas deanei</name>
    <dbReference type="NCBI Taxonomy" id="59799"/>
    <lineage>
        <taxon>Eukaryota</taxon>
        <taxon>Discoba</taxon>
        <taxon>Euglenozoa</taxon>
        <taxon>Kinetoplastea</taxon>
        <taxon>Metakinetoplastina</taxon>
        <taxon>Trypanosomatida</taxon>
        <taxon>Trypanosomatidae</taxon>
        <taxon>Strigomonadinae</taxon>
        <taxon>Angomonas</taxon>
    </lineage>
</organism>
<dbReference type="GO" id="GO:0006457">
    <property type="term" value="P:protein folding"/>
    <property type="evidence" value="ECO:0007669"/>
    <property type="project" value="TreeGrafter"/>
</dbReference>
<keyword evidence="1" id="KW-0472">Membrane</keyword>
<dbReference type="AlphaFoldDB" id="A0A7G2C470"/>
<evidence type="ECO:0000313" key="5">
    <source>
        <dbReference type="Proteomes" id="UP000515908"/>
    </source>
</evidence>
<evidence type="ECO:0000313" key="4">
    <source>
        <dbReference type="EMBL" id="CAD2214516.1"/>
    </source>
</evidence>
<dbReference type="InterPro" id="IPR013766">
    <property type="entry name" value="Thioredoxin_domain"/>
</dbReference>
<dbReference type="Proteomes" id="UP000515908">
    <property type="component" value="Chromosome 03"/>
</dbReference>
<dbReference type="Pfam" id="PF00085">
    <property type="entry name" value="Thioredoxin"/>
    <property type="match status" value="1"/>
</dbReference>
<keyword evidence="1" id="KW-0812">Transmembrane</keyword>
<sequence>MARLLPWVTIFLVLGLLSVQSSFKEDVILGDPEAPETDQTHFKLPPAMAVLSTNNFDEEVFSGTDSWIIFFYAPWCNHCRNMMPQFINASITLEAENSVHSRFAVANGQGNSKLIDRFKVDAFPTILYTTGKDRKCHHYRGGHNYDSFLRFARYLERSARAGTFVEDVTEVESFQKMEKDNRANRVPFYIYVPASSPVTAETVRDATWNPAIDGAATLGNSRYAALFEKRLPGDWRSSAPASYKKVVEGALECAKKGYTSGPNGEVFFTVSDRFSSAECYRGPWVEPNPKAINAIHPWMELFIASNGFRAVEELNSGLFSIVTQLNKTYLGLIVTKGSTITPDDQNYIPVLRAITQSQNEKLHQKSLSVLEELESGRVQWSYVDSEAYPVWQTRYAIADKHLPAFLIIDTKRDRMFRLRTRVPEFEKIKNDIPWQLNGPQHELIENFVEEVLADRYWGEKTVIVGTLTEYLSYLPGLRTMYKWVGYDDFTFIIAAFALGFFVFLMFIGLVAEPLMERYDEKQKALQKKKND</sequence>
<dbReference type="VEuPathDB" id="TriTrypDB:ADEAN_000196300"/>
<dbReference type="CDD" id="cd02961">
    <property type="entry name" value="PDI_a_family"/>
    <property type="match status" value="1"/>
</dbReference>
<dbReference type="Gene3D" id="3.40.30.10">
    <property type="entry name" value="Glutaredoxin"/>
    <property type="match status" value="2"/>
</dbReference>
<dbReference type="GO" id="GO:0005783">
    <property type="term" value="C:endoplasmic reticulum"/>
    <property type="evidence" value="ECO:0007669"/>
    <property type="project" value="TreeGrafter"/>
</dbReference>
<feature type="chain" id="PRO_5029008669" evidence="2">
    <location>
        <begin position="23"/>
        <end position="531"/>
    </location>
</feature>
<feature type="signal peptide" evidence="2">
    <location>
        <begin position="1"/>
        <end position="22"/>
    </location>
</feature>
<accession>A0A7G2C470</accession>
<feature type="transmembrane region" description="Helical" evidence="1">
    <location>
        <begin position="489"/>
        <end position="511"/>
    </location>
</feature>
<protein>
    <submittedName>
        <fullName evidence="4">Thioredoxin, putative</fullName>
    </submittedName>
</protein>
<dbReference type="InterPro" id="IPR051063">
    <property type="entry name" value="PDI"/>
</dbReference>
<keyword evidence="2" id="KW-0732">Signal</keyword>
<gene>
    <name evidence="4" type="ORF">ADEAN_000196300</name>
</gene>
<dbReference type="PROSITE" id="PS51352">
    <property type="entry name" value="THIOREDOXIN_2"/>
    <property type="match status" value="1"/>
</dbReference>
<name>A0A7G2C470_9TRYP</name>
<evidence type="ECO:0000256" key="1">
    <source>
        <dbReference type="SAM" id="Phobius"/>
    </source>
</evidence>
<evidence type="ECO:0000259" key="3">
    <source>
        <dbReference type="PROSITE" id="PS51352"/>
    </source>
</evidence>
<dbReference type="InterPro" id="IPR036249">
    <property type="entry name" value="Thioredoxin-like_sf"/>
</dbReference>
<reference evidence="4 5" key="1">
    <citation type="submission" date="2020-08" db="EMBL/GenBank/DDBJ databases">
        <authorList>
            <person name="Newling K."/>
            <person name="Davey J."/>
            <person name="Forrester S."/>
        </authorList>
    </citation>
    <scope>NUCLEOTIDE SEQUENCE [LARGE SCALE GENOMIC DNA]</scope>
    <source>
        <strain evidence="5">Crithidia deanei Carvalho (ATCC PRA-265)</strain>
    </source>
</reference>